<dbReference type="Proteomes" id="UP000326396">
    <property type="component" value="Linkage Group LG19"/>
</dbReference>
<feature type="compositionally biased region" description="Polar residues" evidence="1">
    <location>
        <begin position="301"/>
        <end position="315"/>
    </location>
</feature>
<sequence>MEETTQEEPISMEHVSPSGTKAVEDLSSTPEHSVDTAKESPKMVGQLEEAVNAKVNSEAAAASEGPVILDVSSTEELLADEPAGEATGSISSGAKLTADDKGKRKLTPKEEAEQEESVPKKMKGRPDTSMDDELIRLSALLQEKGYDIDEQEQAAAASKAQKKLTKTQKDKAYRDNLKAFLLEYGFHARQLAPMKNSTMDMHVRDIKAKVARGELLPIEQIRAQRASLIRGLGLGGGARIEFPLSGTGIREGEEVMCGEETKSMFPNMFPPNPKEEQTSPLSSPSMDHMPISSADERRTEPSITEDVNPQTTATTGAAMGSNVEEQHARDQRSQATAQERPRFRRRKSIARRKKRTTVISSDSEPDSPPSGPKATPDNPLLKDQSRNLYDLMHHHTYIPIINWSFNALRKEITLFQMNGGIKWWVIVVGGGGWRCSLRDGVICDEW</sequence>
<organism evidence="2 3">
    <name type="scientific">Mikania micrantha</name>
    <name type="common">bitter vine</name>
    <dbReference type="NCBI Taxonomy" id="192012"/>
    <lineage>
        <taxon>Eukaryota</taxon>
        <taxon>Viridiplantae</taxon>
        <taxon>Streptophyta</taxon>
        <taxon>Embryophyta</taxon>
        <taxon>Tracheophyta</taxon>
        <taxon>Spermatophyta</taxon>
        <taxon>Magnoliopsida</taxon>
        <taxon>eudicotyledons</taxon>
        <taxon>Gunneridae</taxon>
        <taxon>Pentapetalae</taxon>
        <taxon>asterids</taxon>
        <taxon>campanulids</taxon>
        <taxon>Asterales</taxon>
        <taxon>Asteraceae</taxon>
        <taxon>Asteroideae</taxon>
        <taxon>Heliantheae alliance</taxon>
        <taxon>Eupatorieae</taxon>
        <taxon>Mikania</taxon>
    </lineage>
</organism>
<gene>
    <name evidence="2" type="ORF">E3N88_20725</name>
</gene>
<dbReference type="AlphaFoldDB" id="A0A5N6NHW2"/>
<feature type="region of interest" description="Disordered" evidence="1">
    <location>
        <begin position="1"/>
        <end position="44"/>
    </location>
</feature>
<feature type="compositionally biased region" description="Basic and acidic residues" evidence="1">
    <location>
        <begin position="97"/>
        <end position="111"/>
    </location>
</feature>
<comment type="caution">
    <text evidence="2">The sequence shown here is derived from an EMBL/GenBank/DDBJ whole genome shotgun (WGS) entry which is preliminary data.</text>
</comment>
<accession>A0A5N6NHW2</accession>
<evidence type="ECO:0000256" key="1">
    <source>
        <dbReference type="SAM" id="MobiDB-lite"/>
    </source>
</evidence>
<feature type="region of interest" description="Disordered" evidence="1">
    <location>
        <begin position="262"/>
        <end position="382"/>
    </location>
</feature>
<name>A0A5N6NHW2_9ASTR</name>
<keyword evidence="3" id="KW-1185">Reference proteome</keyword>
<protein>
    <submittedName>
        <fullName evidence="2">Uncharacterized protein</fullName>
    </submittedName>
</protein>
<evidence type="ECO:0000313" key="3">
    <source>
        <dbReference type="Proteomes" id="UP000326396"/>
    </source>
</evidence>
<feature type="compositionally biased region" description="Basic residues" evidence="1">
    <location>
        <begin position="342"/>
        <end position="356"/>
    </location>
</feature>
<feature type="region of interest" description="Disordered" evidence="1">
    <location>
        <begin position="56"/>
        <end position="131"/>
    </location>
</feature>
<evidence type="ECO:0000313" key="2">
    <source>
        <dbReference type="EMBL" id="KAD4888652.1"/>
    </source>
</evidence>
<dbReference type="EMBL" id="SZYD01000011">
    <property type="protein sequence ID" value="KAD4888652.1"/>
    <property type="molecule type" value="Genomic_DNA"/>
</dbReference>
<reference evidence="2 3" key="1">
    <citation type="submission" date="2019-05" db="EMBL/GenBank/DDBJ databases">
        <title>Mikania micrantha, genome provides insights into the molecular mechanism of rapid growth.</title>
        <authorList>
            <person name="Liu B."/>
        </authorList>
    </citation>
    <scope>NUCLEOTIDE SEQUENCE [LARGE SCALE GENOMIC DNA]</scope>
    <source>
        <strain evidence="2">NLD-2019</strain>
        <tissue evidence="2">Leaf</tissue>
    </source>
</reference>
<proteinExistence type="predicted"/>
<feature type="compositionally biased region" description="Basic and acidic residues" evidence="1">
    <location>
        <begin position="32"/>
        <end position="41"/>
    </location>
</feature>